<dbReference type="InterPro" id="IPR035979">
    <property type="entry name" value="RBD_domain_sf"/>
</dbReference>
<dbReference type="SMART" id="SM00360">
    <property type="entry name" value="RRM"/>
    <property type="match status" value="1"/>
</dbReference>
<evidence type="ECO:0000256" key="1">
    <source>
        <dbReference type="ARBA" id="ARBA00022884"/>
    </source>
</evidence>
<dbReference type="AlphaFoldDB" id="A0A1A9VR12"/>
<dbReference type="InterPro" id="IPR000504">
    <property type="entry name" value="RRM_dom"/>
</dbReference>
<dbReference type="PANTHER" id="PTHR10352">
    <property type="entry name" value="EUKARYOTIC TRANSLATION INITIATION FACTOR 3 SUBUNIT G"/>
    <property type="match status" value="1"/>
</dbReference>
<proteinExistence type="predicted"/>
<protein>
    <recommendedName>
        <fullName evidence="3">RRM domain-containing protein</fullName>
    </recommendedName>
</protein>
<dbReference type="Proteomes" id="UP000078200">
    <property type="component" value="Unassembled WGS sequence"/>
</dbReference>
<dbReference type="Gene3D" id="3.30.70.330">
    <property type="match status" value="1"/>
</dbReference>
<evidence type="ECO:0000313" key="4">
    <source>
        <dbReference type="EnsemblMetazoa" id="GAUT044816-PA"/>
    </source>
</evidence>
<dbReference type="VEuPathDB" id="VectorBase:GAUT044816"/>
<organism evidence="4 5">
    <name type="scientific">Glossina austeni</name>
    <name type="common">Savannah tsetse fly</name>
    <dbReference type="NCBI Taxonomy" id="7395"/>
    <lineage>
        <taxon>Eukaryota</taxon>
        <taxon>Metazoa</taxon>
        <taxon>Ecdysozoa</taxon>
        <taxon>Arthropoda</taxon>
        <taxon>Hexapoda</taxon>
        <taxon>Insecta</taxon>
        <taxon>Pterygota</taxon>
        <taxon>Neoptera</taxon>
        <taxon>Endopterygota</taxon>
        <taxon>Diptera</taxon>
        <taxon>Brachycera</taxon>
        <taxon>Muscomorpha</taxon>
        <taxon>Hippoboscoidea</taxon>
        <taxon>Glossinidae</taxon>
        <taxon>Glossina</taxon>
    </lineage>
</organism>
<dbReference type="EnsemblMetazoa" id="GAUT044816-RA">
    <property type="protein sequence ID" value="GAUT044816-PA"/>
    <property type="gene ID" value="GAUT044816"/>
</dbReference>
<dbReference type="PROSITE" id="PS50102">
    <property type="entry name" value="RRM"/>
    <property type="match status" value="1"/>
</dbReference>
<dbReference type="Pfam" id="PF00076">
    <property type="entry name" value="RRM_1"/>
    <property type="match status" value="1"/>
</dbReference>
<name>A0A1A9VR12_GLOAU</name>
<dbReference type="GO" id="GO:0003723">
    <property type="term" value="F:RNA binding"/>
    <property type="evidence" value="ECO:0007669"/>
    <property type="project" value="UniProtKB-UniRule"/>
</dbReference>
<dbReference type="STRING" id="7395.A0A1A9VR12"/>
<evidence type="ECO:0000313" key="5">
    <source>
        <dbReference type="Proteomes" id="UP000078200"/>
    </source>
</evidence>
<reference evidence="4" key="1">
    <citation type="submission" date="2020-05" db="UniProtKB">
        <authorList>
            <consortium name="EnsemblMetazoa"/>
        </authorList>
    </citation>
    <scope>IDENTIFICATION</scope>
    <source>
        <strain evidence="4">TTRI</strain>
    </source>
</reference>
<sequence>MDESQPKTLYVGNLDGSVSEELLIALFSQMGPVKGCKIIREPGNDPYAFIEYSTYQSATTALTAMNKRLFLDKEIKCSRPLSSYSRRIFLMLLNLGFLNGQIASSTLRRHFHENDMNASTRATENFESLTWLKFVSFPSNLILNEEIIKKKVNSSGLTRKRYFYKNIKKETTQEDQEKNVSESEEAELRRVPMKFANSMNKIF</sequence>
<dbReference type="InterPro" id="IPR012677">
    <property type="entry name" value="Nucleotide-bd_a/b_plait_sf"/>
</dbReference>
<feature type="domain" description="RRM" evidence="3">
    <location>
        <begin position="7"/>
        <end position="82"/>
    </location>
</feature>
<dbReference type="SUPFAM" id="SSF54928">
    <property type="entry name" value="RNA-binding domain, RBD"/>
    <property type="match status" value="1"/>
</dbReference>
<evidence type="ECO:0000259" key="3">
    <source>
        <dbReference type="PROSITE" id="PS50102"/>
    </source>
</evidence>
<evidence type="ECO:0000256" key="2">
    <source>
        <dbReference type="PROSITE-ProRule" id="PRU00176"/>
    </source>
</evidence>
<keyword evidence="1 2" id="KW-0694">RNA-binding</keyword>
<keyword evidence="5" id="KW-1185">Reference proteome</keyword>
<accession>A0A1A9VR12</accession>